<organism evidence="2 3">
    <name type="scientific">Arthrobacter flavus</name>
    <dbReference type="NCBI Taxonomy" id="95172"/>
    <lineage>
        <taxon>Bacteria</taxon>
        <taxon>Bacillati</taxon>
        <taxon>Actinomycetota</taxon>
        <taxon>Actinomycetes</taxon>
        <taxon>Micrococcales</taxon>
        <taxon>Micrococcaceae</taxon>
        <taxon>Arthrobacter</taxon>
    </lineage>
</organism>
<proteinExistence type="predicted"/>
<dbReference type="EMBL" id="JBHUGA010000024">
    <property type="protein sequence ID" value="MFD1846676.1"/>
    <property type="molecule type" value="Genomic_DNA"/>
</dbReference>
<evidence type="ECO:0008006" key="4">
    <source>
        <dbReference type="Google" id="ProtNLM"/>
    </source>
</evidence>
<evidence type="ECO:0000313" key="3">
    <source>
        <dbReference type="Proteomes" id="UP001597307"/>
    </source>
</evidence>
<protein>
    <recommendedName>
        <fullName evidence="4">DUF3592 domain-containing protein</fullName>
    </recommendedName>
</protein>
<accession>A0ABW4Q7T0</accession>
<gene>
    <name evidence="2" type="ORF">ACFSFX_08715</name>
</gene>
<feature type="transmembrane region" description="Helical" evidence="1">
    <location>
        <begin position="7"/>
        <end position="33"/>
    </location>
</feature>
<keyword evidence="1" id="KW-1133">Transmembrane helix</keyword>
<keyword evidence="3" id="KW-1185">Reference proteome</keyword>
<reference evidence="3" key="1">
    <citation type="journal article" date="2019" name="Int. J. Syst. Evol. Microbiol.">
        <title>The Global Catalogue of Microorganisms (GCM) 10K type strain sequencing project: providing services to taxonomists for standard genome sequencing and annotation.</title>
        <authorList>
            <consortium name="The Broad Institute Genomics Platform"/>
            <consortium name="The Broad Institute Genome Sequencing Center for Infectious Disease"/>
            <person name="Wu L."/>
            <person name="Ma J."/>
        </authorList>
    </citation>
    <scope>NUCLEOTIDE SEQUENCE [LARGE SCALE GENOMIC DNA]</scope>
    <source>
        <strain evidence="3">JCM 11496</strain>
    </source>
</reference>
<dbReference type="RefSeq" id="WP_343878648.1">
    <property type="nucleotide sequence ID" value="NZ_BAAAIJ010000022.1"/>
</dbReference>
<feature type="transmembrane region" description="Helical" evidence="1">
    <location>
        <begin position="110"/>
        <end position="131"/>
    </location>
</feature>
<dbReference type="Proteomes" id="UP001597307">
    <property type="component" value="Unassembled WGS sequence"/>
</dbReference>
<keyword evidence="1" id="KW-0812">Transmembrane</keyword>
<evidence type="ECO:0000313" key="2">
    <source>
        <dbReference type="EMBL" id="MFD1846676.1"/>
    </source>
</evidence>
<keyword evidence="1" id="KW-0472">Membrane</keyword>
<sequence>MENQSQLWGVITEVLTWVGLVPGILLILVAWIIRTSQLGWTATDAVVFVSGEGIGYRWHDQEYEIREDLFSFREGKDLVPGTEFTLYYNRRDPDQYSLTEPVPPAHSLRILGWVLTGIGAAAAVAGFVLIFV</sequence>
<name>A0ABW4Q7T0_9MICC</name>
<evidence type="ECO:0000256" key="1">
    <source>
        <dbReference type="SAM" id="Phobius"/>
    </source>
</evidence>
<comment type="caution">
    <text evidence="2">The sequence shown here is derived from an EMBL/GenBank/DDBJ whole genome shotgun (WGS) entry which is preliminary data.</text>
</comment>